<evidence type="ECO:0000256" key="2">
    <source>
        <dbReference type="ARBA" id="ARBA00022692"/>
    </source>
</evidence>
<evidence type="ECO:0000256" key="5">
    <source>
        <dbReference type="SAM" id="Phobius"/>
    </source>
</evidence>
<evidence type="ECO:0000259" key="6">
    <source>
        <dbReference type="PROSITE" id="PS50943"/>
    </source>
</evidence>
<feature type="transmembrane region" description="Helical" evidence="5">
    <location>
        <begin position="90"/>
        <end position="115"/>
    </location>
</feature>
<feature type="transmembrane region" description="Helical" evidence="5">
    <location>
        <begin position="136"/>
        <end position="153"/>
    </location>
</feature>
<keyword evidence="4 5" id="KW-0472">Membrane</keyword>
<evidence type="ECO:0000256" key="4">
    <source>
        <dbReference type="ARBA" id="ARBA00023136"/>
    </source>
</evidence>
<reference evidence="8" key="1">
    <citation type="journal article" date="2019" name="Int. J. Syst. Evol. Microbiol.">
        <title>The Global Catalogue of Microorganisms (GCM) 10K type strain sequencing project: providing services to taxonomists for standard genome sequencing and annotation.</title>
        <authorList>
            <consortium name="The Broad Institute Genomics Platform"/>
            <consortium name="The Broad Institute Genome Sequencing Center for Infectious Disease"/>
            <person name="Wu L."/>
            <person name="Ma J."/>
        </authorList>
    </citation>
    <scope>NUCLEOTIDE SEQUENCE [LARGE SCALE GENOMIC DNA]</scope>
    <source>
        <strain evidence="8">JCM 17225</strain>
    </source>
</reference>
<feature type="transmembrane region" description="Helical" evidence="5">
    <location>
        <begin position="159"/>
        <end position="179"/>
    </location>
</feature>
<proteinExistence type="predicted"/>
<evidence type="ECO:0000313" key="7">
    <source>
        <dbReference type="EMBL" id="GAA4037905.1"/>
    </source>
</evidence>
<dbReference type="Gene3D" id="1.10.260.40">
    <property type="entry name" value="lambda repressor-like DNA-binding domains"/>
    <property type="match status" value="1"/>
</dbReference>
<comment type="caution">
    <text evidence="7">The sequence shown here is derived from an EMBL/GenBank/DDBJ whole genome shotgun (WGS) entry which is preliminary data.</text>
</comment>
<gene>
    <name evidence="7" type="ORF">GCM10022409_23950</name>
</gene>
<dbReference type="Proteomes" id="UP001501469">
    <property type="component" value="Unassembled WGS sequence"/>
</dbReference>
<organism evidence="7 8">
    <name type="scientific">Hymenobacter glaciei</name>
    <dbReference type="NCBI Taxonomy" id="877209"/>
    <lineage>
        <taxon>Bacteria</taxon>
        <taxon>Pseudomonadati</taxon>
        <taxon>Bacteroidota</taxon>
        <taxon>Cytophagia</taxon>
        <taxon>Cytophagales</taxon>
        <taxon>Hymenobacteraceae</taxon>
        <taxon>Hymenobacter</taxon>
    </lineage>
</organism>
<accession>A0ABP7U8Q6</accession>
<comment type="subcellular location">
    <subcellularLocation>
        <location evidence="1">Membrane</location>
        <topology evidence="1">Multi-pass membrane protein</topology>
    </subcellularLocation>
</comment>
<sequence length="202" mass="21583">MNKELVARNLLHQRTLRGLTQEQLAERAGITARTIQRIEAATGAPHLTTLALLAGALAIPVQALSQEPTAALPVVEPGRASPIMTSNQLALLHLVPLLGIVVPFANILAPVFFWLSRRATDARFDAQGRAVINFQLSMTLGIGLGVGCLVLYFPVGAVLLALCYGLVVAMSVVNAQRALRNHRVYYPLSLPIFSSASTAKDA</sequence>
<dbReference type="CDD" id="cd00093">
    <property type="entry name" value="HTH_XRE"/>
    <property type="match status" value="1"/>
</dbReference>
<dbReference type="SUPFAM" id="SSF47413">
    <property type="entry name" value="lambda repressor-like DNA-binding domains"/>
    <property type="match status" value="1"/>
</dbReference>
<dbReference type="InterPro" id="IPR010982">
    <property type="entry name" value="Lambda_DNA-bd_dom_sf"/>
</dbReference>
<evidence type="ECO:0000313" key="8">
    <source>
        <dbReference type="Proteomes" id="UP001501469"/>
    </source>
</evidence>
<protein>
    <recommendedName>
        <fullName evidence="6">HTH cro/C1-type domain-containing protein</fullName>
    </recommendedName>
</protein>
<dbReference type="SMART" id="SM00530">
    <property type="entry name" value="HTH_XRE"/>
    <property type="match status" value="1"/>
</dbReference>
<feature type="domain" description="HTH cro/C1-type" evidence="6">
    <location>
        <begin position="10"/>
        <end position="64"/>
    </location>
</feature>
<dbReference type="PROSITE" id="PS50943">
    <property type="entry name" value="HTH_CROC1"/>
    <property type="match status" value="1"/>
</dbReference>
<keyword evidence="8" id="KW-1185">Reference proteome</keyword>
<evidence type="ECO:0000256" key="3">
    <source>
        <dbReference type="ARBA" id="ARBA00022989"/>
    </source>
</evidence>
<name>A0ABP7U8Q6_9BACT</name>
<dbReference type="InterPro" id="IPR001387">
    <property type="entry name" value="Cro/C1-type_HTH"/>
</dbReference>
<dbReference type="Pfam" id="PF01381">
    <property type="entry name" value="HTH_3"/>
    <property type="match status" value="1"/>
</dbReference>
<keyword evidence="3 5" id="KW-1133">Transmembrane helix</keyword>
<dbReference type="Pfam" id="PF09685">
    <property type="entry name" value="MamF_MmsF"/>
    <property type="match status" value="1"/>
</dbReference>
<keyword evidence="2 5" id="KW-0812">Transmembrane</keyword>
<dbReference type="RefSeq" id="WP_345054611.1">
    <property type="nucleotide sequence ID" value="NZ_BAABDK010000017.1"/>
</dbReference>
<evidence type="ECO:0000256" key="1">
    <source>
        <dbReference type="ARBA" id="ARBA00004141"/>
    </source>
</evidence>
<dbReference type="InterPro" id="IPR019109">
    <property type="entry name" value="MamF_MmsF"/>
</dbReference>
<dbReference type="EMBL" id="BAABDK010000017">
    <property type="protein sequence ID" value="GAA4037905.1"/>
    <property type="molecule type" value="Genomic_DNA"/>
</dbReference>